<dbReference type="Proteomes" id="UP001241747">
    <property type="component" value="Unassembled WGS sequence"/>
</dbReference>
<keyword evidence="1" id="KW-0472">Membrane</keyword>
<feature type="transmembrane region" description="Helical" evidence="1">
    <location>
        <begin position="15"/>
        <end position="33"/>
    </location>
</feature>
<dbReference type="InterPro" id="IPR034756">
    <property type="entry name" value="T2SSM_b"/>
</dbReference>
<dbReference type="NCBIfam" id="NF040576">
    <property type="entry name" value="T2SS_GspM_XpsM"/>
    <property type="match status" value="1"/>
</dbReference>
<proteinExistence type="predicted"/>
<keyword evidence="1" id="KW-0812">Transmembrane</keyword>
<keyword evidence="1" id="KW-1133">Transmembrane helix</keyword>
<keyword evidence="3" id="KW-1185">Reference proteome</keyword>
<evidence type="ECO:0000256" key="1">
    <source>
        <dbReference type="SAM" id="Phobius"/>
    </source>
</evidence>
<gene>
    <name evidence="2" type="ORF">QOZ94_000103</name>
</gene>
<reference evidence="2 3" key="1">
    <citation type="submission" date="2023-07" db="EMBL/GenBank/DDBJ databases">
        <title>Genomic Encyclopedia of Type Strains, Phase IV (KMG-IV): sequencing the most valuable type-strain genomes for metagenomic binning, comparative biology and taxonomic classification.</title>
        <authorList>
            <person name="Goeker M."/>
        </authorList>
    </citation>
    <scope>NUCLEOTIDE SEQUENCE [LARGE SCALE GENOMIC DNA]</scope>
    <source>
        <strain evidence="2 3">DSM 3770</strain>
    </source>
</reference>
<sequence>MSLAPSKPPMGPRPLLAGLAYGGLVLLLLFIAADAVRDMTARRGAVDEAAATLAQLQARRGMPGSGSGGPAGSPFLDGATLTIAGAGLMQRLSSAVADAGGRITSSQVALRDTPYGPDFIAVEASLEIAQADLQKLLYDLESGLPFLFVGQLAARPVAARAPGDGDPQRLHVTLTVYGQWRGTP</sequence>
<organism evidence="2 3">
    <name type="scientific">Xanthobacter agilis</name>
    <dbReference type="NCBI Taxonomy" id="47492"/>
    <lineage>
        <taxon>Bacteria</taxon>
        <taxon>Pseudomonadati</taxon>
        <taxon>Pseudomonadota</taxon>
        <taxon>Alphaproteobacteria</taxon>
        <taxon>Hyphomicrobiales</taxon>
        <taxon>Xanthobacteraceae</taxon>
        <taxon>Xanthobacter</taxon>
    </lineage>
</organism>
<name>A0ABU0L856_XANAG</name>
<accession>A0ABU0L856</accession>
<dbReference type="Pfam" id="PF10741">
    <property type="entry name" value="T2SSM_b"/>
    <property type="match status" value="1"/>
</dbReference>
<protein>
    <submittedName>
        <fullName evidence="2">General secretion pathway protein M</fullName>
    </submittedName>
</protein>
<dbReference type="RefSeq" id="WP_237346039.1">
    <property type="nucleotide sequence ID" value="NZ_JABWGX010000015.1"/>
</dbReference>
<dbReference type="EMBL" id="JAUSVY010000001">
    <property type="protein sequence ID" value="MDQ0503333.1"/>
    <property type="molecule type" value="Genomic_DNA"/>
</dbReference>
<evidence type="ECO:0000313" key="2">
    <source>
        <dbReference type="EMBL" id="MDQ0503333.1"/>
    </source>
</evidence>
<evidence type="ECO:0000313" key="3">
    <source>
        <dbReference type="Proteomes" id="UP001241747"/>
    </source>
</evidence>
<comment type="caution">
    <text evidence="2">The sequence shown here is derived from an EMBL/GenBank/DDBJ whole genome shotgun (WGS) entry which is preliminary data.</text>
</comment>